<feature type="region of interest" description="Disordered" evidence="5">
    <location>
        <begin position="483"/>
        <end position="504"/>
    </location>
</feature>
<dbReference type="SUPFAM" id="SSF56112">
    <property type="entry name" value="Protein kinase-like (PK-like)"/>
    <property type="match status" value="1"/>
</dbReference>
<evidence type="ECO:0000256" key="2">
    <source>
        <dbReference type="ARBA" id="ARBA00022741"/>
    </source>
</evidence>
<dbReference type="EMBL" id="JARBJD010000052">
    <property type="protein sequence ID" value="KAK2956800.1"/>
    <property type="molecule type" value="Genomic_DNA"/>
</dbReference>
<name>A0ABQ9XZ99_9EUKA</name>
<dbReference type="PANTHER" id="PTHR24348">
    <property type="entry name" value="SERINE/THREONINE-PROTEIN KINASE UNC-51-RELATED"/>
    <property type="match status" value="1"/>
</dbReference>
<organism evidence="7 8">
    <name type="scientific">Blattamonas nauphoetae</name>
    <dbReference type="NCBI Taxonomy" id="2049346"/>
    <lineage>
        <taxon>Eukaryota</taxon>
        <taxon>Metamonada</taxon>
        <taxon>Preaxostyla</taxon>
        <taxon>Oxymonadida</taxon>
        <taxon>Blattamonas</taxon>
    </lineage>
</organism>
<protein>
    <submittedName>
        <fullName evidence="7">Serine/threonine protein kinase</fullName>
        <ecNumber evidence="7">2.7.11.1</ecNumber>
    </submittedName>
</protein>
<keyword evidence="8" id="KW-1185">Reference proteome</keyword>
<dbReference type="Proteomes" id="UP001281761">
    <property type="component" value="Unassembled WGS sequence"/>
</dbReference>
<keyword evidence="2" id="KW-0547">Nucleotide-binding</keyword>
<dbReference type="PANTHER" id="PTHR24348:SF22">
    <property type="entry name" value="NON-SPECIFIC SERINE_THREONINE PROTEIN KINASE"/>
    <property type="match status" value="1"/>
</dbReference>
<keyword evidence="4" id="KW-0067">ATP-binding</keyword>
<dbReference type="InterPro" id="IPR008271">
    <property type="entry name" value="Ser/Thr_kinase_AS"/>
</dbReference>
<evidence type="ECO:0000313" key="8">
    <source>
        <dbReference type="Proteomes" id="UP001281761"/>
    </source>
</evidence>
<reference evidence="7 8" key="1">
    <citation type="journal article" date="2022" name="bioRxiv">
        <title>Genomics of Preaxostyla Flagellates Illuminates Evolutionary Transitions and the Path Towards Mitochondrial Loss.</title>
        <authorList>
            <person name="Novak L.V.F."/>
            <person name="Treitli S.C."/>
            <person name="Pyrih J."/>
            <person name="Halakuc P."/>
            <person name="Pipaliya S.V."/>
            <person name="Vacek V."/>
            <person name="Brzon O."/>
            <person name="Soukal P."/>
            <person name="Eme L."/>
            <person name="Dacks J.B."/>
            <person name="Karnkowska A."/>
            <person name="Elias M."/>
            <person name="Hampl V."/>
        </authorList>
    </citation>
    <scope>NUCLEOTIDE SEQUENCE [LARGE SCALE GENOMIC DNA]</scope>
    <source>
        <strain evidence="7">NAU3</strain>
        <tissue evidence="7">Gut</tissue>
    </source>
</reference>
<dbReference type="Gene3D" id="1.10.510.10">
    <property type="entry name" value="Transferase(Phosphotransferase) domain 1"/>
    <property type="match status" value="1"/>
</dbReference>
<dbReference type="InterPro" id="IPR045269">
    <property type="entry name" value="Atg1-like"/>
</dbReference>
<dbReference type="CDD" id="cd00180">
    <property type="entry name" value="PKc"/>
    <property type="match status" value="1"/>
</dbReference>
<dbReference type="EC" id="2.7.11.1" evidence="7"/>
<keyword evidence="1 7" id="KW-0808">Transferase</keyword>
<evidence type="ECO:0000259" key="6">
    <source>
        <dbReference type="PROSITE" id="PS50011"/>
    </source>
</evidence>
<dbReference type="Pfam" id="PF00069">
    <property type="entry name" value="Pkinase"/>
    <property type="match status" value="1"/>
</dbReference>
<evidence type="ECO:0000256" key="3">
    <source>
        <dbReference type="ARBA" id="ARBA00022777"/>
    </source>
</evidence>
<sequence length="504" mass="56733">MSSGTEVVQRDLSLLTNQKCRSYYPLGQGCYGRVYYVKRDDNRIQAAKIVSYRTTSPQPNQAQPNPALPNLPQHHPTREWEIGDKLSGCDPRYLTRFHEKVKFTSTRQMVFFMDYADQGNLKSLLSKHLSQPLGEHDAKRIIYMIAHGLTELHKKNIIHRDIKPDNILFISDRIDPAQKQVRALLSDFGLSREKPQPDANGLVILSNPGNEAYKSPEALRGELYSHKTDVWALGCLLFVLLEGRHPFATRNGQTTTFQIDKEHIPQFTRPDLTGTCRSFLAQTLCYNPDGRLETTNNALLRHDWFAHLSKDNCEFPFSEWKDLRGEYSDLGTYLDDLSVHLSETDHDIQAAAVYRVPQEIYFTYDSYQAADNQYCVTLGDANDNAIPFPGSASPSGYLPRQSSEAPFKLSPKKNLPESAPAVQGMIKEGNGKDAQPPLPLIPCPTCGMLFDVLHLSPHYVEVHQSPTKIQQVAEVPSSLNESMQLLSLSGSETQSLEHSSRTSD</sequence>
<feature type="region of interest" description="Disordered" evidence="5">
    <location>
        <begin position="392"/>
        <end position="418"/>
    </location>
</feature>
<dbReference type="InterPro" id="IPR011009">
    <property type="entry name" value="Kinase-like_dom_sf"/>
</dbReference>
<keyword evidence="7" id="KW-0723">Serine/threonine-protein kinase</keyword>
<feature type="region of interest" description="Disordered" evidence="5">
    <location>
        <begin position="54"/>
        <end position="76"/>
    </location>
</feature>
<evidence type="ECO:0000256" key="1">
    <source>
        <dbReference type="ARBA" id="ARBA00022679"/>
    </source>
</evidence>
<feature type="compositionally biased region" description="Low complexity" evidence="5">
    <location>
        <begin position="57"/>
        <end position="74"/>
    </location>
</feature>
<evidence type="ECO:0000256" key="5">
    <source>
        <dbReference type="SAM" id="MobiDB-lite"/>
    </source>
</evidence>
<proteinExistence type="predicted"/>
<dbReference type="SMART" id="SM00220">
    <property type="entry name" value="S_TKc"/>
    <property type="match status" value="1"/>
</dbReference>
<comment type="caution">
    <text evidence="7">The sequence shown here is derived from an EMBL/GenBank/DDBJ whole genome shotgun (WGS) entry which is preliminary data.</text>
</comment>
<accession>A0ABQ9XZ99</accession>
<feature type="domain" description="Protein kinase" evidence="6">
    <location>
        <begin position="20"/>
        <end position="305"/>
    </location>
</feature>
<dbReference type="PROSITE" id="PS50011">
    <property type="entry name" value="PROTEIN_KINASE_DOM"/>
    <property type="match status" value="1"/>
</dbReference>
<evidence type="ECO:0000256" key="4">
    <source>
        <dbReference type="ARBA" id="ARBA00022840"/>
    </source>
</evidence>
<dbReference type="InterPro" id="IPR000719">
    <property type="entry name" value="Prot_kinase_dom"/>
</dbReference>
<dbReference type="PROSITE" id="PS00108">
    <property type="entry name" value="PROTEIN_KINASE_ST"/>
    <property type="match status" value="1"/>
</dbReference>
<feature type="compositionally biased region" description="Polar residues" evidence="5">
    <location>
        <begin position="483"/>
        <end position="497"/>
    </location>
</feature>
<dbReference type="GO" id="GO:0004674">
    <property type="term" value="F:protein serine/threonine kinase activity"/>
    <property type="evidence" value="ECO:0007669"/>
    <property type="project" value="UniProtKB-KW"/>
</dbReference>
<evidence type="ECO:0000313" key="7">
    <source>
        <dbReference type="EMBL" id="KAK2956800.1"/>
    </source>
</evidence>
<gene>
    <name evidence="7" type="ORF">BLNAU_8253</name>
</gene>
<keyword evidence="3 7" id="KW-0418">Kinase</keyword>